<organism evidence="2 3">
    <name type="scientific">Vagococcus allomyrinae</name>
    <dbReference type="NCBI Taxonomy" id="2794353"/>
    <lineage>
        <taxon>Bacteria</taxon>
        <taxon>Bacillati</taxon>
        <taxon>Bacillota</taxon>
        <taxon>Bacilli</taxon>
        <taxon>Lactobacillales</taxon>
        <taxon>Enterococcaceae</taxon>
        <taxon>Vagococcus</taxon>
    </lineage>
</organism>
<keyword evidence="1" id="KW-1133">Transmembrane helix</keyword>
<sequence>MAVIVNAFVLVMLVSGIYFCFRAFARPCSFGYKGLSFYYFGRRIWKLTNRVFGIFLIVGSLIFFAIQNIWDQNVTQTEATYHLYLLLGYMFVSFVITDIIAFMKMLINNKNKKNKAKSC</sequence>
<feature type="transmembrane region" description="Helical" evidence="1">
    <location>
        <begin position="82"/>
        <end position="107"/>
    </location>
</feature>
<keyword evidence="3" id="KW-1185">Reference proteome</keyword>
<keyword evidence="1" id="KW-0472">Membrane</keyword>
<protein>
    <submittedName>
        <fullName evidence="2">Uncharacterized protein</fullName>
    </submittedName>
</protein>
<name>A0A940PDW3_9ENTE</name>
<dbReference type="EMBL" id="JAEEGA010000007">
    <property type="protein sequence ID" value="MBP1041706.1"/>
    <property type="molecule type" value="Genomic_DNA"/>
</dbReference>
<gene>
    <name evidence="2" type="ORF">I6N95_11870</name>
</gene>
<reference evidence="2" key="1">
    <citation type="submission" date="2020-12" db="EMBL/GenBank/DDBJ databases">
        <title>Vagococcus allomyrinae sp. nov. and Enterococcus lavae sp. nov., isolated from the larvae of Allomyrina dichotoma.</title>
        <authorList>
            <person name="Lee S.D."/>
        </authorList>
    </citation>
    <scope>NUCLEOTIDE SEQUENCE</scope>
    <source>
        <strain evidence="2">BWB3-3</strain>
    </source>
</reference>
<dbReference type="Proteomes" id="UP000674938">
    <property type="component" value="Unassembled WGS sequence"/>
</dbReference>
<dbReference type="AlphaFoldDB" id="A0A940PDW3"/>
<comment type="caution">
    <text evidence="2">The sequence shown here is derived from an EMBL/GenBank/DDBJ whole genome shotgun (WGS) entry which is preliminary data.</text>
</comment>
<proteinExistence type="predicted"/>
<accession>A0A940PDW3</accession>
<feature type="transmembrane region" description="Helical" evidence="1">
    <location>
        <begin position="6"/>
        <end position="25"/>
    </location>
</feature>
<evidence type="ECO:0000313" key="2">
    <source>
        <dbReference type="EMBL" id="MBP1041706.1"/>
    </source>
</evidence>
<keyword evidence="1" id="KW-0812">Transmembrane</keyword>
<evidence type="ECO:0000256" key="1">
    <source>
        <dbReference type="SAM" id="Phobius"/>
    </source>
</evidence>
<evidence type="ECO:0000313" key="3">
    <source>
        <dbReference type="Proteomes" id="UP000674938"/>
    </source>
</evidence>
<dbReference type="RefSeq" id="WP_209528054.1">
    <property type="nucleotide sequence ID" value="NZ_JAEEGA010000007.1"/>
</dbReference>
<feature type="transmembrane region" description="Helical" evidence="1">
    <location>
        <begin position="51"/>
        <end position="70"/>
    </location>
</feature>